<feature type="compositionally biased region" description="Basic and acidic residues" evidence="1">
    <location>
        <begin position="25"/>
        <end position="38"/>
    </location>
</feature>
<dbReference type="KEGG" id="png:PNIG_a1389"/>
<reference evidence="2 3" key="1">
    <citation type="submission" date="2015-03" db="EMBL/GenBank/DDBJ databases">
        <authorList>
            <person name="Xie B.-B."/>
            <person name="Rong J.-C."/>
            <person name="Qin Q.-L."/>
            <person name="Zhang Y.-Z."/>
        </authorList>
    </citation>
    <scope>NUCLEOTIDE SEQUENCE [LARGE SCALE GENOMIC DNA]</scope>
    <source>
        <strain evidence="2 3">KMM 661</strain>
    </source>
</reference>
<name>A0AAC9XXF1_9GAMM</name>
<feature type="region of interest" description="Disordered" evidence="1">
    <location>
        <begin position="1"/>
        <end position="38"/>
    </location>
</feature>
<evidence type="ECO:0000313" key="2">
    <source>
        <dbReference type="EMBL" id="ASM53553.1"/>
    </source>
</evidence>
<dbReference type="Proteomes" id="UP000198329">
    <property type="component" value="Chromosome I"/>
</dbReference>
<keyword evidence="3" id="KW-1185">Reference proteome</keyword>
<proteinExistence type="predicted"/>
<evidence type="ECO:0000256" key="1">
    <source>
        <dbReference type="SAM" id="MobiDB-lite"/>
    </source>
</evidence>
<gene>
    <name evidence="2" type="ORF">PNIG_a1389</name>
</gene>
<protein>
    <submittedName>
        <fullName evidence="2">Uncharacterized protein</fullName>
    </submittedName>
</protein>
<evidence type="ECO:0000313" key="3">
    <source>
        <dbReference type="Proteomes" id="UP000198329"/>
    </source>
</evidence>
<accession>A0AAC9XXF1</accession>
<sequence>MSLDKIPAQIATARQGPCEKMPPVETKRQGGRDKGVKS</sequence>
<dbReference type="AlphaFoldDB" id="A0AAC9XXF1"/>
<organism evidence="2 3">
    <name type="scientific">Pseudoalteromonas nigrifaciens</name>
    <dbReference type="NCBI Taxonomy" id="28109"/>
    <lineage>
        <taxon>Bacteria</taxon>
        <taxon>Pseudomonadati</taxon>
        <taxon>Pseudomonadota</taxon>
        <taxon>Gammaproteobacteria</taxon>
        <taxon>Alteromonadales</taxon>
        <taxon>Pseudoalteromonadaceae</taxon>
        <taxon>Pseudoalteromonas</taxon>
    </lineage>
</organism>
<dbReference type="EMBL" id="CP011036">
    <property type="protein sequence ID" value="ASM53553.1"/>
    <property type="molecule type" value="Genomic_DNA"/>
</dbReference>